<sequence>MTDVTPEQRSRTLVLFPEWGGEDRVPMAIELPVELRQRIRAWNLTWQTVLDPVFEVRWPDPEVGRRWIEEGNALVRALQDELGPSISVVGDFMDYDPAG</sequence>
<evidence type="ECO:0000313" key="1">
    <source>
        <dbReference type="EMBL" id="QBR90039.1"/>
    </source>
</evidence>
<name>A0ABX5SYZ7_9MICO</name>
<dbReference type="Proteomes" id="UP000295748">
    <property type="component" value="Chromosome"/>
</dbReference>
<reference evidence="1 2" key="1">
    <citation type="submission" date="2019-03" db="EMBL/GenBank/DDBJ databases">
        <authorList>
            <person name="Dong K."/>
        </authorList>
    </citation>
    <scope>NUCLEOTIDE SEQUENCE [LARGE SCALE GENOMIC DNA]</scope>
    <source>
        <strain evidence="2">dk512</strain>
    </source>
</reference>
<dbReference type="EMBL" id="CP038266">
    <property type="protein sequence ID" value="QBR90039.1"/>
    <property type="molecule type" value="Genomic_DNA"/>
</dbReference>
<keyword evidence="2" id="KW-1185">Reference proteome</keyword>
<evidence type="ECO:0000313" key="2">
    <source>
        <dbReference type="Proteomes" id="UP000295748"/>
    </source>
</evidence>
<protein>
    <submittedName>
        <fullName evidence="1">Uncharacterized protein</fullName>
    </submittedName>
</protein>
<proteinExistence type="predicted"/>
<organism evidence="1 2">
    <name type="scientific">Microbacterium wangchenii</name>
    <dbReference type="NCBI Taxonomy" id="2541726"/>
    <lineage>
        <taxon>Bacteria</taxon>
        <taxon>Bacillati</taxon>
        <taxon>Actinomycetota</taxon>
        <taxon>Actinomycetes</taxon>
        <taxon>Micrococcales</taxon>
        <taxon>Microbacteriaceae</taxon>
        <taxon>Microbacterium</taxon>
    </lineage>
</organism>
<dbReference type="RefSeq" id="WP_135069218.1">
    <property type="nucleotide sequence ID" value="NZ_CP038266.1"/>
</dbReference>
<gene>
    <name evidence="1" type="ORF">E4K62_15915</name>
</gene>
<accession>A0ABX5SYZ7</accession>